<dbReference type="EMBL" id="BTSY01000001">
    <property type="protein sequence ID" value="GMT09600.1"/>
    <property type="molecule type" value="Genomic_DNA"/>
</dbReference>
<feature type="repeat" description="ANK" evidence="3">
    <location>
        <begin position="56"/>
        <end position="88"/>
    </location>
</feature>
<feature type="repeat" description="ANK" evidence="3">
    <location>
        <begin position="23"/>
        <end position="55"/>
    </location>
</feature>
<evidence type="ECO:0000313" key="6">
    <source>
        <dbReference type="Proteomes" id="UP001432322"/>
    </source>
</evidence>
<name>A0AAV5UVN1_9BILA</name>
<dbReference type="SMART" id="SM00248">
    <property type="entry name" value="ANK"/>
    <property type="match status" value="3"/>
</dbReference>
<dbReference type="GO" id="GO:0004842">
    <property type="term" value="F:ubiquitin-protein transferase activity"/>
    <property type="evidence" value="ECO:0007669"/>
    <property type="project" value="TreeGrafter"/>
</dbReference>
<evidence type="ECO:0000256" key="1">
    <source>
        <dbReference type="ARBA" id="ARBA00022737"/>
    </source>
</evidence>
<feature type="non-terminal residue" evidence="5">
    <location>
        <position position="1"/>
    </location>
</feature>
<feature type="repeat" description="ANK" evidence="3">
    <location>
        <begin position="98"/>
        <end position="130"/>
    </location>
</feature>
<dbReference type="SUPFAM" id="SSF48403">
    <property type="entry name" value="Ankyrin repeat"/>
    <property type="match status" value="1"/>
</dbReference>
<dbReference type="AlphaFoldDB" id="A0AAV5UVN1"/>
<dbReference type="GO" id="GO:0070531">
    <property type="term" value="C:BRCA1-A complex"/>
    <property type="evidence" value="ECO:0007669"/>
    <property type="project" value="TreeGrafter"/>
</dbReference>
<reference evidence="5" key="1">
    <citation type="submission" date="2023-10" db="EMBL/GenBank/DDBJ databases">
        <title>Genome assembly of Pristionchus species.</title>
        <authorList>
            <person name="Yoshida K."/>
            <person name="Sommer R.J."/>
        </authorList>
    </citation>
    <scope>NUCLEOTIDE SEQUENCE</scope>
    <source>
        <strain evidence="5">RS5133</strain>
    </source>
</reference>
<dbReference type="GO" id="GO:0085020">
    <property type="term" value="P:protein K6-linked ubiquitination"/>
    <property type="evidence" value="ECO:0007669"/>
    <property type="project" value="TreeGrafter"/>
</dbReference>
<dbReference type="PROSITE" id="PS50297">
    <property type="entry name" value="ANK_REP_REGION"/>
    <property type="match status" value="1"/>
</dbReference>
<keyword evidence="6" id="KW-1185">Reference proteome</keyword>
<feature type="non-terminal residue" evidence="5">
    <location>
        <position position="389"/>
    </location>
</feature>
<sequence length="389" mass="44067">FSDEARSKSRKINKDTTYERNHYGDSLLILAVRRGNLTEVERLIDEGHKLNYANTGGWTALSEAVSLERLDLVCCLLGYGANPNAASKEGWARRNFGGGITPLHDSCYSGSVRIALKLINSGADVTIANEDGWRAADFLKLYIEKESSKILDEEHPKECNDLLTALKDEEKIAGFVRTVDPEFPRKGKLWIGKKEEENLGRGKRKSFPPLVKSEEDCGRFVMKLKEKKRGDTVENNRRRDERRMMEEEELAGPSVKRRNSRVEMSGEERMEDTSDEGNSFAPQLKKIADEKKSQGEGRDDAIDAAVIQERIDENDGRNDGAYPDDVNVEYNQDSTLPIEINADGEKSMEMKRNVLPFTLPYMVMKNLFYRAILDKVGQCKAKIEEETDD</sequence>
<dbReference type="Pfam" id="PF00023">
    <property type="entry name" value="Ank"/>
    <property type="match status" value="1"/>
</dbReference>
<organism evidence="5 6">
    <name type="scientific">Pristionchus fissidentatus</name>
    <dbReference type="NCBI Taxonomy" id="1538716"/>
    <lineage>
        <taxon>Eukaryota</taxon>
        <taxon>Metazoa</taxon>
        <taxon>Ecdysozoa</taxon>
        <taxon>Nematoda</taxon>
        <taxon>Chromadorea</taxon>
        <taxon>Rhabditida</taxon>
        <taxon>Rhabditina</taxon>
        <taxon>Diplogasteromorpha</taxon>
        <taxon>Diplogasteroidea</taxon>
        <taxon>Neodiplogasteridae</taxon>
        <taxon>Pristionchus</taxon>
    </lineage>
</organism>
<accession>A0AAV5UVN1</accession>
<protein>
    <recommendedName>
        <fullName evidence="7">Ankyrin repeat-containing protein</fullName>
    </recommendedName>
</protein>
<feature type="compositionally biased region" description="Basic and acidic residues" evidence="4">
    <location>
        <begin position="228"/>
        <end position="245"/>
    </location>
</feature>
<keyword evidence="2 3" id="KW-0040">ANK repeat</keyword>
<keyword evidence="1" id="KW-0677">Repeat</keyword>
<dbReference type="PROSITE" id="PS50088">
    <property type="entry name" value="ANK_REPEAT"/>
    <property type="match status" value="3"/>
</dbReference>
<dbReference type="GO" id="GO:0031436">
    <property type="term" value="C:BRCA1-BARD1 complex"/>
    <property type="evidence" value="ECO:0007669"/>
    <property type="project" value="TreeGrafter"/>
</dbReference>
<evidence type="ECO:0000256" key="2">
    <source>
        <dbReference type="ARBA" id="ARBA00023043"/>
    </source>
</evidence>
<dbReference type="InterPro" id="IPR036770">
    <property type="entry name" value="Ankyrin_rpt-contain_sf"/>
</dbReference>
<proteinExistence type="predicted"/>
<evidence type="ECO:0000256" key="3">
    <source>
        <dbReference type="PROSITE-ProRule" id="PRU00023"/>
    </source>
</evidence>
<dbReference type="Proteomes" id="UP001432322">
    <property type="component" value="Unassembled WGS sequence"/>
</dbReference>
<feature type="compositionally biased region" description="Basic and acidic residues" evidence="4">
    <location>
        <begin position="260"/>
        <end position="272"/>
    </location>
</feature>
<gene>
    <name evidence="5" type="ORF">PFISCL1PPCAC_897</name>
</gene>
<dbReference type="Pfam" id="PF12796">
    <property type="entry name" value="Ank_2"/>
    <property type="match status" value="1"/>
</dbReference>
<dbReference type="PANTHER" id="PTHR24171:SF8">
    <property type="entry name" value="BRCA1-ASSOCIATED RING DOMAIN PROTEIN 1"/>
    <property type="match status" value="1"/>
</dbReference>
<dbReference type="Gene3D" id="1.25.40.20">
    <property type="entry name" value="Ankyrin repeat-containing domain"/>
    <property type="match status" value="1"/>
</dbReference>
<dbReference type="PANTHER" id="PTHR24171">
    <property type="entry name" value="ANKYRIN REPEAT DOMAIN-CONTAINING PROTEIN 39-RELATED"/>
    <property type="match status" value="1"/>
</dbReference>
<comment type="caution">
    <text evidence="5">The sequence shown here is derived from an EMBL/GenBank/DDBJ whole genome shotgun (WGS) entry which is preliminary data.</text>
</comment>
<evidence type="ECO:0000256" key="4">
    <source>
        <dbReference type="SAM" id="MobiDB-lite"/>
    </source>
</evidence>
<dbReference type="InterPro" id="IPR002110">
    <property type="entry name" value="Ankyrin_rpt"/>
</dbReference>
<evidence type="ECO:0008006" key="7">
    <source>
        <dbReference type="Google" id="ProtNLM"/>
    </source>
</evidence>
<feature type="region of interest" description="Disordered" evidence="4">
    <location>
        <begin position="228"/>
        <end position="282"/>
    </location>
</feature>
<evidence type="ECO:0000313" key="5">
    <source>
        <dbReference type="EMBL" id="GMT09600.1"/>
    </source>
</evidence>